<dbReference type="InterPro" id="IPR035906">
    <property type="entry name" value="MetI-like_sf"/>
</dbReference>
<sequence>MSKAQTAARRAQAGSRASRLVVLAILVLGAIAFLMPFYVSVAMSLKTPAEIATTSMWSWPKQPTLENFRLLLTNPIISFPLLLKNTAKITSFATFGVLFSSSVVAYGFARMQFAGRDRLFLILLATMMLPGIVTMIPSYVVYAKMHWVDTFLPLTVPAFFGGGAFNIFLLRQFYMGIPRELDEAAFLDGASHWTIYRRITLPLSGPALATVGLFTFMGAWRDFTGPLMMLNDPDKQTLEVGLRSYQAMNGEKWNMLMAGSVMVSIPLIILFFIGQRWFVKGIVLTGGK</sequence>
<dbReference type="AlphaFoldDB" id="A0A068NMP9"/>
<dbReference type="eggNOG" id="COG0395">
    <property type="taxonomic scope" value="Bacteria"/>
</dbReference>
<comment type="similarity">
    <text evidence="7">Belongs to the binding-protein-dependent transport system permease family.</text>
</comment>
<proteinExistence type="inferred from homology"/>
<dbReference type="RefSeq" id="WP_025226646.1">
    <property type="nucleotide sequence ID" value="NZ_CP007139.1"/>
</dbReference>
<evidence type="ECO:0000313" key="10">
    <source>
        <dbReference type="Proteomes" id="UP000027982"/>
    </source>
</evidence>
<evidence type="ECO:0000256" key="2">
    <source>
        <dbReference type="ARBA" id="ARBA00022448"/>
    </source>
</evidence>
<dbReference type="SUPFAM" id="SSF161098">
    <property type="entry name" value="MetI-like"/>
    <property type="match status" value="1"/>
</dbReference>
<dbReference type="InterPro" id="IPR000515">
    <property type="entry name" value="MetI-like"/>
</dbReference>
<feature type="transmembrane region" description="Helical" evidence="7">
    <location>
        <begin position="199"/>
        <end position="220"/>
    </location>
</feature>
<dbReference type="STRING" id="661478.OP10G_1368"/>
<keyword evidence="2 7" id="KW-0813">Transport</keyword>
<dbReference type="PANTHER" id="PTHR43744">
    <property type="entry name" value="ABC TRANSPORTER PERMEASE PROTEIN MG189-RELATED-RELATED"/>
    <property type="match status" value="1"/>
</dbReference>
<evidence type="ECO:0000256" key="3">
    <source>
        <dbReference type="ARBA" id="ARBA00022475"/>
    </source>
</evidence>
<dbReference type="Proteomes" id="UP000027982">
    <property type="component" value="Chromosome"/>
</dbReference>
<dbReference type="EMBL" id="CP007139">
    <property type="protein sequence ID" value="AIE84736.1"/>
    <property type="molecule type" value="Genomic_DNA"/>
</dbReference>
<keyword evidence="3" id="KW-1003">Cell membrane</keyword>
<keyword evidence="5 7" id="KW-1133">Transmembrane helix</keyword>
<feature type="transmembrane region" description="Helical" evidence="7">
    <location>
        <begin position="120"/>
        <end position="139"/>
    </location>
</feature>
<evidence type="ECO:0000256" key="5">
    <source>
        <dbReference type="ARBA" id="ARBA00022989"/>
    </source>
</evidence>
<dbReference type="Pfam" id="PF00528">
    <property type="entry name" value="BPD_transp_1"/>
    <property type="match status" value="1"/>
</dbReference>
<feature type="domain" description="ABC transmembrane type-1" evidence="8">
    <location>
        <begin position="83"/>
        <end position="274"/>
    </location>
</feature>
<feature type="transmembrane region" description="Helical" evidence="7">
    <location>
        <begin position="151"/>
        <end position="170"/>
    </location>
</feature>
<keyword evidence="6 7" id="KW-0472">Membrane</keyword>
<feature type="transmembrane region" description="Helical" evidence="7">
    <location>
        <begin position="20"/>
        <end position="39"/>
    </location>
</feature>
<reference evidence="9 10" key="1">
    <citation type="journal article" date="2014" name="PLoS ONE">
        <title>The first complete genome sequence of the class fimbriimonadia in the phylum armatimonadetes.</title>
        <authorList>
            <person name="Hu Z.Y."/>
            <person name="Wang Y.Z."/>
            <person name="Im W.T."/>
            <person name="Wang S.Y."/>
            <person name="Zhao G.P."/>
            <person name="Zheng H.J."/>
            <person name="Quan Z.X."/>
        </authorList>
    </citation>
    <scope>NUCLEOTIDE SEQUENCE [LARGE SCALE GENOMIC DNA]</scope>
    <source>
        <strain evidence="9">Gsoil 348</strain>
    </source>
</reference>
<dbReference type="PROSITE" id="PS50928">
    <property type="entry name" value="ABC_TM1"/>
    <property type="match status" value="1"/>
</dbReference>
<feature type="transmembrane region" description="Helical" evidence="7">
    <location>
        <begin position="89"/>
        <end position="108"/>
    </location>
</feature>
<keyword evidence="4 7" id="KW-0812">Transmembrane</keyword>
<keyword evidence="10" id="KW-1185">Reference proteome</keyword>
<dbReference type="KEGG" id="fgi:OP10G_1368"/>
<dbReference type="GO" id="GO:0055085">
    <property type="term" value="P:transmembrane transport"/>
    <property type="evidence" value="ECO:0007669"/>
    <property type="project" value="InterPro"/>
</dbReference>
<dbReference type="PANTHER" id="PTHR43744:SF12">
    <property type="entry name" value="ABC TRANSPORTER PERMEASE PROTEIN MG189-RELATED"/>
    <property type="match status" value="1"/>
</dbReference>
<name>A0A068NMP9_FIMGI</name>
<evidence type="ECO:0000256" key="1">
    <source>
        <dbReference type="ARBA" id="ARBA00004651"/>
    </source>
</evidence>
<evidence type="ECO:0000256" key="6">
    <source>
        <dbReference type="ARBA" id="ARBA00023136"/>
    </source>
</evidence>
<organism evidence="9 10">
    <name type="scientific">Fimbriimonas ginsengisoli Gsoil 348</name>
    <dbReference type="NCBI Taxonomy" id="661478"/>
    <lineage>
        <taxon>Bacteria</taxon>
        <taxon>Bacillati</taxon>
        <taxon>Armatimonadota</taxon>
        <taxon>Fimbriimonadia</taxon>
        <taxon>Fimbriimonadales</taxon>
        <taxon>Fimbriimonadaceae</taxon>
        <taxon>Fimbriimonas</taxon>
    </lineage>
</organism>
<evidence type="ECO:0000313" key="9">
    <source>
        <dbReference type="EMBL" id="AIE84736.1"/>
    </source>
</evidence>
<evidence type="ECO:0000256" key="7">
    <source>
        <dbReference type="RuleBase" id="RU363032"/>
    </source>
</evidence>
<dbReference type="OrthoDB" id="9771544at2"/>
<dbReference type="CDD" id="cd06261">
    <property type="entry name" value="TM_PBP2"/>
    <property type="match status" value="1"/>
</dbReference>
<dbReference type="Gene3D" id="1.10.3720.10">
    <property type="entry name" value="MetI-like"/>
    <property type="match status" value="1"/>
</dbReference>
<protein>
    <submittedName>
        <fullName evidence="9">N-Acetyl-D-glucosamine ABC transport system, permease protein 2</fullName>
    </submittedName>
</protein>
<accession>A0A068NMP9</accession>
<comment type="subcellular location">
    <subcellularLocation>
        <location evidence="1 7">Cell membrane</location>
        <topology evidence="1 7">Multi-pass membrane protein</topology>
    </subcellularLocation>
</comment>
<gene>
    <name evidence="9" type="ORF">OP10G_1368</name>
</gene>
<feature type="transmembrane region" description="Helical" evidence="7">
    <location>
        <begin position="253"/>
        <end position="273"/>
    </location>
</feature>
<evidence type="ECO:0000259" key="8">
    <source>
        <dbReference type="PROSITE" id="PS50928"/>
    </source>
</evidence>
<dbReference type="GO" id="GO:0005886">
    <property type="term" value="C:plasma membrane"/>
    <property type="evidence" value="ECO:0007669"/>
    <property type="project" value="UniProtKB-SubCell"/>
</dbReference>
<dbReference type="HOGENOM" id="CLU_016047_1_1_0"/>
<evidence type="ECO:0000256" key="4">
    <source>
        <dbReference type="ARBA" id="ARBA00022692"/>
    </source>
</evidence>